<reference evidence="8" key="2">
    <citation type="submission" date="2020-06" db="EMBL/GenBank/DDBJ databases">
        <authorList>
            <person name="Sheffer M."/>
        </authorList>
    </citation>
    <scope>NUCLEOTIDE SEQUENCE</scope>
</reference>
<dbReference type="Proteomes" id="UP000807504">
    <property type="component" value="Unassembled WGS sequence"/>
</dbReference>
<proteinExistence type="inferred from homology"/>
<dbReference type="GO" id="GO:0006688">
    <property type="term" value="P:glycosphingolipid biosynthetic process"/>
    <property type="evidence" value="ECO:0007669"/>
    <property type="project" value="TreeGrafter"/>
</dbReference>
<dbReference type="Pfam" id="PF04572">
    <property type="entry name" value="Gb3_synth"/>
    <property type="match status" value="1"/>
</dbReference>
<name>A0A8T0G019_ARGBR</name>
<dbReference type="InterPro" id="IPR007652">
    <property type="entry name" value="A1-4-GlycosylTfrase_dom"/>
</dbReference>
<comment type="similarity">
    <text evidence="2">Belongs to the glycosyltransferase 32 family.</text>
</comment>
<organism evidence="8 9">
    <name type="scientific">Argiope bruennichi</name>
    <name type="common">Wasp spider</name>
    <name type="synonym">Aranea bruennichi</name>
    <dbReference type="NCBI Taxonomy" id="94029"/>
    <lineage>
        <taxon>Eukaryota</taxon>
        <taxon>Metazoa</taxon>
        <taxon>Ecdysozoa</taxon>
        <taxon>Arthropoda</taxon>
        <taxon>Chelicerata</taxon>
        <taxon>Arachnida</taxon>
        <taxon>Araneae</taxon>
        <taxon>Araneomorphae</taxon>
        <taxon>Entelegynae</taxon>
        <taxon>Araneoidea</taxon>
        <taxon>Araneidae</taxon>
        <taxon>Argiope</taxon>
    </lineage>
</organism>
<dbReference type="InterPro" id="IPR029044">
    <property type="entry name" value="Nucleotide-diphossugar_trans"/>
</dbReference>
<comment type="subcellular location">
    <subcellularLocation>
        <location evidence="1">Golgi apparatus membrane</location>
        <topology evidence="1">Single-pass type II membrane protein</topology>
    </subcellularLocation>
</comment>
<protein>
    <submittedName>
        <fullName evidence="8">Lactosylceramide like protein</fullName>
    </submittedName>
</protein>
<comment type="caution">
    <text evidence="8">The sequence shown here is derived from an EMBL/GenBank/DDBJ whole genome shotgun (WGS) entry which is preliminary data.</text>
</comment>
<dbReference type="PANTHER" id="PTHR12042:SF21">
    <property type="entry name" value="ALPHA1,4-GALACTOSYLTRANSFERASE 1-RELATED"/>
    <property type="match status" value="1"/>
</dbReference>
<evidence type="ECO:0000256" key="3">
    <source>
        <dbReference type="ARBA" id="ARBA00022676"/>
    </source>
</evidence>
<evidence type="ECO:0000256" key="6">
    <source>
        <dbReference type="ARBA" id="ARBA00023136"/>
    </source>
</evidence>
<evidence type="ECO:0000256" key="5">
    <source>
        <dbReference type="ARBA" id="ARBA00023034"/>
    </source>
</evidence>
<dbReference type="Pfam" id="PF04488">
    <property type="entry name" value="Gly_transf_sug"/>
    <property type="match status" value="1"/>
</dbReference>
<keyword evidence="6" id="KW-0472">Membrane</keyword>
<evidence type="ECO:0000313" key="9">
    <source>
        <dbReference type="Proteomes" id="UP000807504"/>
    </source>
</evidence>
<dbReference type="GO" id="GO:0000139">
    <property type="term" value="C:Golgi membrane"/>
    <property type="evidence" value="ECO:0007669"/>
    <property type="project" value="UniProtKB-SubCell"/>
</dbReference>
<dbReference type="GO" id="GO:0016758">
    <property type="term" value="F:hexosyltransferase activity"/>
    <property type="evidence" value="ECO:0007669"/>
    <property type="project" value="UniProtKB-ARBA"/>
</dbReference>
<keyword evidence="9" id="KW-1185">Reference proteome</keyword>
<dbReference type="InterPro" id="IPR007577">
    <property type="entry name" value="GlycoTrfase_DXD_sugar-bd_CS"/>
</dbReference>
<dbReference type="Gene3D" id="3.90.550.20">
    <property type="match status" value="1"/>
</dbReference>
<evidence type="ECO:0000313" key="8">
    <source>
        <dbReference type="EMBL" id="KAF8796352.1"/>
    </source>
</evidence>
<keyword evidence="4" id="KW-0808">Transferase</keyword>
<dbReference type="AlphaFoldDB" id="A0A8T0G019"/>
<dbReference type="PANTHER" id="PTHR12042">
    <property type="entry name" value="LACTOSYLCERAMIDE 4-ALPHA-GALACTOSYLTRANSFERASE ALPHA- 1,4-GALACTOSYLTRANSFERASE"/>
    <property type="match status" value="1"/>
</dbReference>
<accession>A0A8T0G019</accession>
<gene>
    <name evidence="8" type="ORF">HNY73_000735</name>
</gene>
<evidence type="ECO:0000256" key="2">
    <source>
        <dbReference type="ARBA" id="ARBA00009003"/>
    </source>
</evidence>
<keyword evidence="3" id="KW-0328">Glycosyltransferase</keyword>
<dbReference type="InterPro" id="IPR051981">
    <property type="entry name" value="Glycosyltransf_32"/>
</dbReference>
<feature type="domain" description="Alpha 1,4-glycosyltransferase" evidence="7">
    <location>
        <begin position="175"/>
        <end position="301"/>
    </location>
</feature>
<reference evidence="8" key="1">
    <citation type="journal article" date="2020" name="bioRxiv">
        <title>Chromosome-level reference genome of the European wasp spider Argiope bruennichi: a resource for studies on range expansion and evolutionary adaptation.</title>
        <authorList>
            <person name="Sheffer M.M."/>
            <person name="Hoppe A."/>
            <person name="Krehenwinkel H."/>
            <person name="Uhl G."/>
            <person name="Kuss A.W."/>
            <person name="Jensen L."/>
            <person name="Jensen C."/>
            <person name="Gillespie R.G."/>
            <person name="Hoff K.J."/>
            <person name="Prost S."/>
        </authorList>
    </citation>
    <scope>NUCLEOTIDE SEQUENCE</scope>
</reference>
<dbReference type="EMBL" id="JABXBU010000001">
    <property type="protein sequence ID" value="KAF8796352.1"/>
    <property type="molecule type" value="Genomic_DNA"/>
</dbReference>
<keyword evidence="5" id="KW-0333">Golgi apparatus</keyword>
<dbReference type="SUPFAM" id="SSF53448">
    <property type="entry name" value="Nucleotide-diphospho-sugar transferases"/>
    <property type="match status" value="1"/>
</dbReference>
<sequence length="308" mass="35153">MNRTFYDDPLNGKCEASTHLLRTKDSMECLSTNNIFFLETSGSSRLNARQACAVESAALHHPQWQVRVLFTPTEPLNLSDSFMELLSLFSNVKLLKMELDFLLPGTPLWYWYKRGRWKSSPHKAMHLSDAVRLCLLWKYGGIYLDTDVVVLRSLSQLRNAVAYDSGTNIGNSFLAFDRGQSLLRVTLTDYVASYNPNGFASNGPLLLNRNFREHCKPNPNNGTDNLCHVNVLPKISVYPIDFTKWQEYFKPQTATLSATAFKSSYIIHVWNKLSSAGKMYVGYNSWYEMAMKEHCPKVYELVARIGYA</sequence>
<evidence type="ECO:0000256" key="4">
    <source>
        <dbReference type="ARBA" id="ARBA00022679"/>
    </source>
</evidence>
<evidence type="ECO:0000256" key="1">
    <source>
        <dbReference type="ARBA" id="ARBA00004323"/>
    </source>
</evidence>
<evidence type="ECO:0000259" key="7">
    <source>
        <dbReference type="Pfam" id="PF04572"/>
    </source>
</evidence>